<protein>
    <recommendedName>
        <fullName evidence="6">Radical SAM core domain-containing protein</fullName>
    </recommendedName>
</protein>
<evidence type="ECO:0000256" key="4">
    <source>
        <dbReference type="ARBA" id="ARBA00023004"/>
    </source>
</evidence>
<keyword evidence="2" id="KW-0949">S-adenosyl-L-methionine</keyword>
<dbReference type="SUPFAM" id="SSF102114">
    <property type="entry name" value="Radical SAM enzymes"/>
    <property type="match status" value="1"/>
</dbReference>
<dbReference type="EMBL" id="BSNX01000055">
    <property type="protein sequence ID" value="GLQ74299.1"/>
    <property type="molecule type" value="Genomic_DNA"/>
</dbReference>
<dbReference type="Pfam" id="PF13186">
    <property type="entry name" value="SPASM"/>
    <property type="match status" value="1"/>
</dbReference>
<dbReference type="GO" id="GO:0003824">
    <property type="term" value="F:catalytic activity"/>
    <property type="evidence" value="ECO:0007669"/>
    <property type="project" value="InterPro"/>
</dbReference>
<dbReference type="InterPro" id="IPR013785">
    <property type="entry name" value="Aldolase_TIM"/>
</dbReference>
<comment type="caution">
    <text evidence="7">The sequence shown here is derived from an EMBL/GenBank/DDBJ whole genome shotgun (WGS) entry which is preliminary data.</text>
</comment>
<dbReference type="InterPro" id="IPR058240">
    <property type="entry name" value="rSAM_sf"/>
</dbReference>
<dbReference type="GO" id="GO:0051536">
    <property type="term" value="F:iron-sulfur cluster binding"/>
    <property type="evidence" value="ECO:0007669"/>
    <property type="project" value="UniProtKB-KW"/>
</dbReference>
<dbReference type="SFLD" id="SFLDS00029">
    <property type="entry name" value="Radical_SAM"/>
    <property type="match status" value="1"/>
</dbReference>
<name>A0AAV5NVL4_9VIBR</name>
<accession>A0AAV5NVL4</accession>
<dbReference type="CDD" id="cd21109">
    <property type="entry name" value="SPASM"/>
    <property type="match status" value="1"/>
</dbReference>
<organism evidence="7 8">
    <name type="scientific">Vibrio penaeicida</name>
    <dbReference type="NCBI Taxonomy" id="104609"/>
    <lineage>
        <taxon>Bacteria</taxon>
        <taxon>Pseudomonadati</taxon>
        <taxon>Pseudomonadota</taxon>
        <taxon>Gammaproteobacteria</taxon>
        <taxon>Vibrionales</taxon>
        <taxon>Vibrionaceae</taxon>
        <taxon>Vibrio</taxon>
    </lineage>
</organism>
<gene>
    <name evidence="7" type="ORF">GCM10007932_36600</name>
</gene>
<evidence type="ECO:0000313" key="8">
    <source>
        <dbReference type="Proteomes" id="UP001156690"/>
    </source>
</evidence>
<comment type="cofactor">
    <cofactor evidence="1">
        <name>[4Fe-4S] cluster</name>
        <dbReference type="ChEBI" id="CHEBI:49883"/>
    </cofactor>
</comment>
<dbReference type="InterPro" id="IPR007197">
    <property type="entry name" value="rSAM"/>
</dbReference>
<proteinExistence type="predicted"/>
<evidence type="ECO:0000259" key="6">
    <source>
        <dbReference type="PROSITE" id="PS51918"/>
    </source>
</evidence>
<dbReference type="Pfam" id="PF04055">
    <property type="entry name" value="Radical_SAM"/>
    <property type="match status" value="1"/>
</dbReference>
<evidence type="ECO:0000313" key="7">
    <source>
        <dbReference type="EMBL" id="GLQ74299.1"/>
    </source>
</evidence>
<evidence type="ECO:0000256" key="5">
    <source>
        <dbReference type="ARBA" id="ARBA00023014"/>
    </source>
</evidence>
<dbReference type="GO" id="GO:0046872">
    <property type="term" value="F:metal ion binding"/>
    <property type="evidence" value="ECO:0007669"/>
    <property type="project" value="UniProtKB-KW"/>
</dbReference>
<evidence type="ECO:0000256" key="3">
    <source>
        <dbReference type="ARBA" id="ARBA00022723"/>
    </source>
</evidence>
<dbReference type="AlphaFoldDB" id="A0AAV5NVL4"/>
<dbReference type="PANTHER" id="PTHR11228:SF7">
    <property type="entry name" value="PQQA PEPTIDE CYCLASE"/>
    <property type="match status" value="1"/>
</dbReference>
<evidence type="ECO:0000256" key="1">
    <source>
        <dbReference type="ARBA" id="ARBA00001966"/>
    </source>
</evidence>
<dbReference type="InterPro" id="IPR050377">
    <property type="entry name" value="Radical_SAM_PqqE_MftC-like"/>
</dbReference>
<dbReference type="SFLD" id="SFLDG01067">
    <property type="entry name" value="SPASM/twitch_domain_containing"/>
    <property type="match status" value="1"/>
</dbReference>
<dbReference type="PANTHER" id="PTHR11228">
    <property type="entry name" value="RADICAL SAM DOMAIN PROTEIN"/>
    <property type="match status" value="1"/>
</dbReference>
<keyword evidence="4" id="KW-0408">Iron</keyword>
<sequence>MQQADIITSLVHWMPIRYSGLVVETTNRCNAQCAMCYQSSGPKGSDRLGLHSISMEKLLQAVREAPKIETLTRRLHIAGGEAFLRHKDVFSLVETGKEAGFLDITVTTNAYWGENAKKAQRVADQLKEAGLTSAEISWDYWHLEHINPTAVSNALVALSNAGIDINLRLLTTKKHHVGEALELLAPDAVSRVNRITSSPVFRTGRAEKQIESEEIYESENAESGSCHSSLNLTINAAGYVSPCCAGFDQTQLYKLGNINQESIVNITNRMNRDPIIRMLVFSGPGTFLPVLEAAGISVGDKFTNMCQLCWKIFSNPEAVEVIKSISDVSTKLALSKMLQSLEELKEANYGQN</sequence>
<dbReference type="PROSITE" id="PS51918">
    <property type="entry name" value="RADICAL_SAM"/>
    <property type="match status" value="1"/>
</dbReference>
<feature type="domain" description="Radical SAM core" evidence="6">
    <location>
        <begin position="15"/>
        <end position="235"/>
    </location>
</feature>
<reference evidence="8" key="1">
    <citation type="journal article" date="2019" name="Int. J. Syst. Evol. Microbiol.">
        <title>The Global Catalogue of Microorganisms (GCM) 10K type strain sequencing project: providing services to taxonomists for standard genome sequencing and annotation.</title>
        <authorList>
            <consortium name="The Broad Institute Genomics Platform"/>
            <consortium name="The Broad Institute Genome Sequencing Center for Infectious Disease"/>
            <person name="Wu L."/>
            <person name="Ma J."/>
        </authorList>
    </citation>
    <scope>NUCLEOTIDE SEQUENCE [LARGE SCALE GENOMIC DNA]</scope>
    <source>
        <strain evidence="8">NBRC 15640</strain>
    </source>
</reference>
<keyword evidence="5" id="KW-0411">Iron-sulfur</keyword>
<dbReference type="Gene3D" id="3.20.20.70">
    <property type="entry name" value="Aldolase class I"/>
    <property type="match status" value="1"/>
</dbReference>
<dbReference type="RefSeq" id="WP_126606854.1">
    <property type="nucleotide sequence ID" value="NZ_AP025145.1"/>
</dbReference>
<keyword evidence="3" id="KW-0479">Metal-binding</keyword>
<keyword evidence="8" id="KW-1185">Reference proteome</keyword>
<dbReference type="Proteomes" id="UP001156690">
    <property type="component" value="Unassembled WGS sequence"/>
</dbReference>
<dbReference type="InterPro" id="IPR023885">
    <property type="entry name" value="4Fe4S-binding_SPASM_dom"/>
</dbReference>
<dbReference type="CDD" id="cd01335">
    <property type="entry name" value="Radical_SAM"/>
    <property type="match status" value="1"/>
</dbReference>
<evidence type="ECO:0000256" key="2">
    <source>
        <dbReference type="ARBA" id="ARBA00022691"/>
    </source>
</evidence>